<dbReference type="Proteomes" id="UP000240399">
    <property type="component" value="Segment"/>
</dbReference>
<organism evidence="1 2">
    <name type="scientific">Tupanvirus soda lake</name>
    <dbReference type="NCBI Taxonomy" id="2126985"/>
    <lineage>
        <taxon>Viruses</taxon>
        <taxon>Varidnaviria</taxon>
        <taxon>Bamfordvirae</taxon>
        <taxon>Nucleocytoviricota</taxon>
        <taxon>Megaviricetes</taxon>
        <taxon>Imitervirales</taxon>
        <taxon>Mimiviridae</taxon>
        <taxon>Megamimivirinae</taxon>
        <taxon>Tupanvirus</taxon>
        <taxon>Tupanvirus salinum</taxon>
    </lineage>
</organism>
<proteinExistence type="predicted"/>
<reference evidence="1 2" key="1">
    <citation type="journal article" date="2018" name="Nat. Commun.">
        <title>Tailed giant Tupanvirus possesses the most complete translational apparatus of the known virosphere.</title>
        <authorList>
            <person name="Abrahao J."/>
            <person name="Silva L."/>
            <person name="Silva L.S."/>
            <person name="Khalil J.Y.B."/>
            <person name="Rodrigues R."/>
            <person name="Arantes T."/>
            <person name="Assis F."/>
            <person name="Boratto P."/>
            <person name="Andrade M."/>
            <person name="Kroon E.G."/>
            <person name="Ribeiro B."/>
            <person name="Bergier I."/>
            <person name="Seligmann H."/>
            <person name="Ghigo E."/>
            <person name="Colson P."/>
            <person name="Levasseur A."/>
            <person name="Kroemer G."/>
            <person name="Raoult D."/>
            <person name="La Scola B."/>
        </authorList>
    </citation>
    <scope>NUCLEOTIDE SEQUENCE [LARGE SCALE GENOMIC DNA]</scope>
    <source>
        <strain evidence="1">Soda lake</strain>
    </source>
</reference>
<name>A0AC59HC75_9VIRU</name>
<protein>
    <submittedName>
        <fullName evidence="1">ORFan</fullName>
    </submittedName>
</protein>
<sequence length="169" mass="19030">MKYISLSFVLVLAYLLTPVKLEKCNNEVCCPDSCPSCTTCVGNFTLDELCCEEIILASNKYCDVNDAPCILESDKNNTNTNDTNTDENNDNRNDTDDFIEGLKDFFTQIPNIILISILVPLVLSAIYACTCFDRRKPPLDYDQIEWRKGTSWVNTGEQLSSTENNTISK</sequence>
<evidence type="ECO:0000313" key="1">
    <source>
        <dbReference type="EMBL" id="AUL77709.3"/>
    </source>
</evidence>
<keyword evidence="2" id="KW-1185">Reference proteome</keyword>
<evidence type="ECO:0000313" key="2">
    <source>
        <dbReference type="Proteomes" id="UP000240399"/>
    </source>
</evidence>
<dbReference type="EMBL" id="KY523104">
    <property type="protein sequence ID" value="AUL77709.3"/>
    <property type="molecule type" value="Genomic_DNA"/>
</dbReference>
<accession>A0AC59HC75</accession>